<evidence type="ECO:0000313" key="2">
    <source>
        <dbReference type="Proteomes" id="UP000594688"/>
    </source>
</evidence>
<dbReference type="AlphaFoldDB" id="A0A7T0BXM6"/>
<dbReference type="EMBL" id="CP048685">
    <property type="protein sequence ID" value="QPJ62846.1"/>
    <property type="molecule type" value="Genomic_DNA"/>
</dbReference>
<dbReference type="KEGG" id="nli:G3M70_13550"/>
<reference evidence="1 2" key="1">
    <citation type="submission" date="2020-02" db="EMBL/GenBank/DDBJ databases">
        <title>Genomic and physiological characterization of two novel Nitrospinaceae genera.</title>
        <authorList>
            <person name="Mueller A.J."/>
            <person name="Jung M.-Y."/>
            <person name="Strachan C.R."/>
            <person name="Herbold C.W."/>
            <person name="Kirkegaard R.H."/>
            <person name="Daims H."/>
        </authorList>
    </citation>
    <scope>NUCLEOTIDE SEQUENCE [LARGE SCALE GENOMIC DNA]</scope>
    <source>
        <strain evidence="1">EB</strain>
    </source>
</reference>
<evidence type="ECO:0000313" key="1">
    <source>
        <dbReference type="EMBL" id="QPJ62846.1"/>
    </source>
</evidence>
<gene>
    <name evidence="1" type="ORF">G3M70_13550</name>
</gene>
<accession>A0A7T0BXM6</accession>
<sequence length="110" mass="12389">MFNFQGQVLAVSQNPAGKNPTTGDSWEASNLIQVMAEEKQPSGESRLQLVDLRAPIEWGLLNEMVGKKFIFPVTGIKKERQKYFCYLSCRGKEEILEVKETKKPGEQKAA</sequence>
<proteinExistence type="predicted"/>
<name>A0A7T0BXM6_9BACT</name>
<dbReference type="Proteomes" id="UP000594688">
    <property type="component" value="Chromosome"/>
</dbReference>
<organism evidence="1 2">
    <name type="scientific">Candidatus Nitronauta litoralis</name>
    <dbReference type="NCBI Taxonomy" id="2705533"/>
    <lineage>
        <taxon>Bacteria</taxon>
        <taxon>Pseudomonadati</taxon>
        <taxon>Nitrospinota/Tectimicrobiota group</taxon>
        <taxon>Nitrospinota</taxon>
        <taxon>Nitrospinia</taxon>
        <taxon>Nitrospinales</taxon>
        <taxon>Nitrospinaceae</taxon>
        <taxon>Candidatus Nitronauta</taxon>
    </lineage>
</organism>
<protein>
    <submittedName>
        <fullName evidence="1">Uncharacterized protein</fullName>
    </submittedName>
</protein>